<evidence type="ECO:0000313" key="9">
    <source>
        <dbReference type="Proteomes" id="UP000016462"/>
    </source>
</evidence>
<dbReference type="Gene3D" id="3.40.50.150">
    <property type="entry name" value="Vaccinia Virus protein VP39"/>
    <property type="match status" value="1"/>
</dbReference>
<feature type="domain" description="DUF7059" evidence="6">
    <location>
        <begin position="17"/>
        <end position="99"/>
    </location>
</feature>
<evidence type="ECO:0000256" key="1">
    <source>
        <dbReference type="ARBA" id="ARBA00006149"/>
    </source>
</evidence>
<evidence type="ECO:0000259" key="6">
    <source>
        <dbReference type="Pfam" id="PF23186"/>
    </source>
</evidence>
<dbReference type="PANTHER" id="PTHR45875">
    <property type="entry name" value="METHYLTRANSFERASE N6AMT1"/>
    <property type="match status" value="1"/>
</dbReference>
<dbReference type="OrthoDB" id="129465at2"/>
<organism evidence="8 9">
    <name type="scientific">Agrococcus pavilionensis RW1</name>
    <dbReference type="NCBI Taxonomy" id="1330458"/>
    <lineage>
        <taxon>Bacteria</taxon>
        <taxon>Bacillati</taxon>
        <taxon>Actinomycetota</taxon>
        <taxon>Actinomycetes</taxon>
        <taxon>Micrococcales</taxon>
        <taxon>Microbacteriaceae</taxon>
        <taxon>Agrococcus</taxon>
    </lineage>
</organism>
<protein>
    <submittedName>
        <fullName evidence="8">Uncharacterized protein</fullName>
    </submittedName>
</protein>
<dbReference type="GO" id="GO:0008276">
    <property type="term" value="F:protein methyltransferase activity"/>
    <property type="evidence" value="ECO:0007669"/>
    <property type="project" value="TreeGrafter"/>
</dbReference>
<comment type="caution">
    <text evidence="8">The sequence shown here is derived from an EMBL/GenBank/DDBJ whole genome shotgun (WGS) entry which is preliminary data.</text>
</comment>
<dbReference type="AlphaFoldDB" id="U1MQR6"/>
<feature type="domain" description="Methyltransferase small" evidence="5">
    <location>
        <begin position="144"/>
        <end position="233"/>
    </location>
</feature>
<evidence type="ECO:0000256" key="2">
    <source>
        <dbReference type="ARBA" id="ARBA00022603"/>
    </source>
</evidence>
<dbReference type="GO" id="GO:0008170">
    <property type="term" value="F:N-methyltransferase activity"/>
    <property type="evidence" value="ECO:0007669"/>
    <property type="project" value="UniProtKB-ARBA"/>
</dbReference>
<comment type="similarity">
    <text evidence="1">Belongs to the eukaryotic/archaeal PrmC-related family.</text>
</comment>
<name>U1MQR6_9MICO</name>
<dbReference type="CDD" id="cd02440">
    <property type="entry name" value="AdoMet_MTases"/>
    <property type="match status" value="1"/>
</dbReference>
<keyword evidence="2" id="KW-0489">Methyltransferase</keyword>
<dbReference type="EMBL" id="ASHR01000043">
    <property type="protein sequence ID" value="ERG63010.1"/>
    <property type="molecule type" value="Genomic_DNA"/>
</dbReference>
<evidence type="ECO:0000313" key="8">
    <source>
        <dbReference type="EMBL" id="ERG63010.1"/>
    </source>
</evidence>
<dbReference type="Pfam" id="PF23186">
    <property type="entry name" value="DUF7059"/>
    <property type="match status" value="1"/>
</dbReference>
<dbReference type="InterPro" id="IPR056684">
    <property type="entry name" value="DUF7782"/>
</dbReference>
<evidence type="ECO:0000256" key="3">
    <source>
        <dbReference type="ARBA" id="ARBA00022679"/>
    </source>
</evidence>
<dbReference type="PROSITE" id="PS00092">
    <property type="entry name" value="N6_MTASE"/>
    <property type="match status" value="1"/>
</dbReference>
<dbReference type="Pfam" id="PF05175">
    <property type="entry name" value="MTS"/>
    <property type="match status" value="1"/>
</dbReference>
<dbReference type="SUPFAM" id="SSF53335">
    <property type="entry name" value="S-adenosyl-L-methionine-dependent methyltransferases"/>
    <property type="match status" value="1"/>
</dbReference>
<dbReference type="InterPro" id="IPR055487">
    <property type="entry name" value="DUF7059"/>
</dbReference>
<dbReference type="InterPro" id="IPR007848">
    <property type="entry name" value="Small_mtfrase_dom"/>
</dbReference>
<gene>
    <name evidence="8" type="ORF">L332_00850</name>
</gene>
<feature type="domain" description="DUF7782" evidence="7">
    <location>
        <begin position="396"/>
        <end position="503"/>
    </location>
</feature>
<sequence length="508" mass="53271">MHPAHIDALARDLATASLTGEGIRALVGLDAEAALARAVAAPARRAALRSPGARSTLLRALVLGDPVPTDELADALPALGVDGAVALGLVELDGDSARPRFAIRPHAYRDALGEGEWWIASDLDELAGVAPLRPDHVLGIGGAARTLASLLPPADARVDAALDLGTGCGVIALHLRRFARRVVATDVSERALRFAALNARLNGVDGIETRLGSLFEPVSGERFDLIASNPPFVITPREPDVPAFEYRDAGRTGDALMGEVVAGLAEHLTPAGEARLLGNWESVVGADGIYRADGLERAGAWASDDLDLWAIERESLDPVRYAELWLRDGGTLPRDADFPRLADAWLDDFDARGVSAIGMGWIAARASGGRPPLRRLERVGQPVALEHVGAHLRAALDDAAWLAGVDDDGLRETVLVASPDVTEARHQLPGAAGPNVIELRQGGGLGRSLSVDTALAALVGASDGELPVGTLLTAIAGLLEVDEAALAADVLPRVRELVLTGFLRRLED</sequence>
<evidence type="ECO:0000259" key="7">
    <source>
        <dbReference type="Pfam" id="PF25004"/>
    </source>
</evidence>
<keyword evidence="4" id="KW-0949">S-adenosyl-L-methionine</keyword>
<keyword evidence="9" id="KW-1185">Reference proteome</keyword>
<proteinExistence type="inferred from homology"/>
<dbReference type="GO" id="GO:0008757">
    <property type="term" value="F:S-adenosylmethionine-dependent methyltransferase activity"/>
    <property type="evidence" value="ECO:0007669"/>
    <property type="project" value="TreeGrafter"/>
</dbReference>
<accession>U1MQR6</accession>
<dbReference type="GO" id="GO:0035657">
    <property type="term" value="C:eRF1 methyltransferase complex"/>
    <property type="evidence" value="ECO:0007669"/>
    <property type="project" value="TreeGrafter"/>
</dbReference>
<dbReference type="RefSeq" id="WP_021011767.1">
    <property type="nucleotide sequence ID" value="NZ_ASHR01000043.1"/>
</dbReference>
<evidence type="ECO:0000256" key="4">
    <source>
        <dbReference type="ARBA" id="ARBA00022691"/>
    </source>
</evidence>
<dbReference type="GO" id="GO:0003676">
    <property type="term" value="F:nucleic acid binding"/>
    <property type="evidence" value="ECO:0007669"/>
    <property type="project" value="InterPro"/>
</dbReference>
<dbReference type="Proteomes" id="UP000016462">
    <property type="component" value="Unassembled WGS sequence"/>
</dbReference>
<dbReference type="PANTHER" id="PTHR45875:SF1">
    <property type="entry name" value="METHYLTRANSFERASE N6AMT1"/>
    <property type="match status" value="1"/>
</dbReference>
<evidence type="ECO:0000259" key="5">
    <source>
        <dbReference type="Pfam" id="PF05175"/>
    </source>
</evidence>
<dbReference type="Pfam" id="PF25004">
    <property type="entry name" value="DUF7782"/>
    <property type="match status" value="1"/>
</dbReference>
<dbReference type="InterPro" id="IPR052190">
    <property type="entry name" value="Euk-Arch_PrmC-MTase"/>
</dbReference>
<dbReference type="GO" id="GO:0032259">
    <property type="term" value="P:methylation"/>
    <property type="evidence" value="ECO:0007669"/>
    <property type="project" value="UniProtKB-KW"/>
</dbReference>
<dbReference type="InterPro" id="IPR002052">
    <property type="entry name" value="DNA_methylase_N6_adenine_CS"/>
</dbReference>
<dbReference type="InterPro" id="IPR029063">
    <property type="entry name" value="SAM-dependent_MTases_sf"/>
</dbReference>
<reference evidence="8 9" key="1">
    <citation type="journal article" date="2013" name="Genome Announc.">
        <title>First draft genome sequence from a member of the genus agrococcus, isolated from modern microbialites.</title>
        <authorList>
            <person name="White R.A.III."/>
            <person name="Grassa C.J."/>
            <person name="Suttle C.A."/>
        </authorList>
    </citation>
    <scope>NUCLEOTIDE SEQUENCE [LARGE SCALE GENOMIC DNA]</scope>
    <source>
        <strain evidence="8 9">RW1</strain>
    </source>
</reference>
<keyword evidence="3" id="KW-0808">Transferase</keyword>